<dbReference type="PANTHER" id="PTHR45688">
    <property type="match status" value="1"/>
</dbReference>
<name>A0A135HYC4_9HYPH</name>
<keyword evidence="5" id="KW-0808">Transferase</keyword>
<dbReference type="InterPro" id="IPR049704">
    <property type="entry name" value="Aminotrans_3_PPA_site"/>
</dbReference>
<evidence type="ECO:0000256" key="3">
    <source>
        <dbReference type="ARBA" id="ARBA00022898"/>
    </source>
</evidence>
<keyword evidence="6" id="KW-1185">Reference proteome</keyword>
<evidence type="ECO:0000256" key="4">
    <source>
        <dbReference type="RuleBase" id="RU003560"/>
    </source>
</evidence>
<dbReference type="Pfam" id="PF00202">
    <property type="entry name" value="Aminotran_3"/>
    <property type="match status" value="1"/>
</dbReference>
<dbReference type="InterPro" id="IPR005814">
    <property type="entry name" value="Aminotrans_3"/>
</dbReference>
<evidence type="ECO:0000313" key="6">
    <source>
        <dbReference type="Proteomes" id="UP000070107"/>
    </source>
</evidence>
<protein>
    <submittedName>
        <fullName evidence="5">Aminotransferase</fullName>
    </submittedName>
</protein>
<dbReference type="PROSITE" id="PS00600">
    <property type="entry name" value="AA_TRANSFER_CLASS_3"/>
    <property type="match status" value="1"/>
</dbReference>
<dbReference type="STRING" id="1494590.ATN84_23820"/>
<dbReference type="RefSeq" id="WP_068881028.1">
    <property type="nucleotide sequence ID" value="NZ_LNTU01000002.1"/>
</dbReference>
<keyword evidence="5" id="KW-0032">Aminotransferase</keyword>
<dbReference type="Gene3D" id="3.40.640.10">
    <property type="entry name" value="Type I PLP-dependent aspartate aminotransferase-like (Major domain)"/>
    <property type="match status" value="1"/>
</dbReference>
<comment type="cofactor">
    <cofactor evidence="1">
        <name>pyridoxal 5'-phosphate</name>
        <dbReference type="ChEBI" id="CHEBI:597326"/>
    </cofactor>
</comment>
<proteinExistence type="inferred from homology"/>
<organism evidence="5 6">
    <name type="scientific">Paramesorhizobium deserti</name>
    <dbReference type="NCBI Taxonomy" id="1494590"/>
    <lineage>
        <taxon>Bacteria</taxon>
        <taxon>Pseudomonadati</taxon>
        <taxon>Pseudomonadota</taxon>
        <taxon>Alphaproteobacteria</taxon>
        <taxon>Hyphomicrobiales</taxon>
        <taxon>Phyllobacteriaceae</taxon>
        <taxon>Paramesorhizobium</taxon>
    </lineage>
</organism>
<dbReference type="AlphaFoldDB" id="A0A135HYC4"/>
<comment type="caution">
    <text evidence="5">The sequence shown here is derived from an EMBL/GenBank/DDBJ whole genome shotgun (WGS) entry which is preliminary data.</text>
</comment>
<dbReference type="PIRSF" id="PIRSF000521">
    <property type="entry name" value="Transaminase_4ab_Lys_Orn"/>
    <property type="match status" value="1"/>
</dbReference>
<keyword evidence="3 4" id="KW-0663">Pyridoxal phosphate</keyword>
<evidence type="ECO:0000256" key="2">
    <source>
        <dbReference type="ARBA" id="ARBA00008954"/>
    </source>
</evidence>
<reference evidence="5 6" key="1">
    <citation type="submission" date="2015-11" db="EMBL/GenBank/DDBJ databases">
        <title>Draft genome sequence of Paramesorhizobium deserti A-3-E, a strain highly resistant to diverse beta-lactam antibiotics.</title>
        <authorList>
            <person name="Lv R."/>
            <person name="Yang X."/>
            <person name="Fang N."/>
            <person name="Guo J."/>
            <person name="Luo X."/>
            <person name="Peng F."/>
            <person name="Yang R."/>
            <person name="Cui Y."/>
            <person name="Fang C."/>
            <person name="Song Y."/>
        </authorList>
    </citation>
    <scope>NUCLEOTIDE SEQUENCE [LARGE SCALE GENOMIC DNA]</scope>
    <source>
        <strain evidence="5 6">A-3-E</strain>
    </source>
</reference>
<accession>A0A135HYC4</accession>
<dbReference type="OrthoDB" id="9801834at2"/>
<dbReference type="Gene3D" id="3.90.1150.10">
    <property type="entry name" value="Aspartate Aminotransferase, domain 1"/>
    <property type="match status" value="1"/>
</dbReference>
<dbReference type="InterPro" id="IPR015421">
    <property type="entry name" value="PyrdxlP-dep_Trfase_major"/>
</dbReference>
<dbReference type="GO" id="GO:0030170">
    <property type="term" value="F:pyridoxal phosphate binding"/>
    <property type="evidence" value="ECO:0007669"/>
    <property type="project" value="InterPro"/>
</dbReference>
<sequence>MFGLYAREARSISRMAHLRFFPQAVVGGSGAYLTGDDGRQLLDFAASWGAASLGHSHPAIREAVNRALSDQAGASYLSTANEPCVLLAEKLLSLVPERARGRVWFGHSGSDANETVARMVVAATGRSRILAFEGAYHGGTVGSMAISGHPAQQGAVKVPGLTLVPYPDSYASGSSEAAKEIVLARIEELFATEVPPEEVAAFFIEPIQSDGGMLVPPDGFFKAIETLCRRHGILLVSDEVKVGLGRTGMMHAYEHSGIEPDIIVFGKGLGGGLPISAVVGPEAIMNHAVAFSLQTVHGNPVCAAAALAVLETIESENLVENAARIGTVLRDGLEQLARRHSIIGNVRGRGLALGAELVVDRESRMPASRGSALAVYRAFELGLVLYYVGVRSNVLEFTPPLTLSEAEARKGVDILEKVLADVIAGRVNADVLAGFQGW</sequence>
<dbReference type="EMBL" id="LNTU01000002">
    <property type="protein sequence ID" value="KXF78189.1"/>
    <property type="molecule type" value="Genomic_DNA"/>
</dbReference>
<comment type="similarity">
    <text evidence="2 4">Belongs to the class-III pyridoxal-phosphate-dependent aminotransferase family.</text>
</comment>
<dbReference type="Proteomes" id="UP000070107">
    <property type="component" value="Unassembled WGS sequence"/>
</dbReference>
<evidence type="ECO:0000313" key="5">
    <source>
        <dbReference type="EMBL" id="KXF78189.1"/>
    </source>
</evidence>
<dbReference type="InterPro" id="IPR015422">
    <property type="entry name" value="PyrdxlP-dep_Trfase_small"/>
</dbReference>
<dbReference type="CDD" id="cd00610">
    <property type="entry name" value="OAT_like"/>
    <property type="match status" value="1"/>
</dbReference>
<dbReference type="SUPFAM" id="SSF53383">
    <property type="entry name" value="PLP-dependent transferases"/>
    <property type="match status" value="1"/>
</dbReference>
<dbReference type="GO" id="GO:0008483">
    <property type="term" value="F:transaminase activity"/>
    <property type="evidence" value="ECO:0007669"/>
    <property type="project" value="UniProtKB-KW"/>
</dbReference>
<gene>
    <name evidence="5" type="ORF">ATN84_23820</name>
</gene>
<dbReference type="InterPro" id="IPR015424">
    <property type="entry name" value="PyrdxlP-dep_Trfase"/>
</dbReference>
<evidence type="ECO:0000256" key="1">
    <source>
        <dbReference type="ARBA" id="ARBA00001933"/>
    </source>
</evidence>
<dbReference type="PANTHER" id="PTHR45688:SF13">
    <property type="entry name" value="ALANINE--GLYOXYLATE AMINOTRANSFERASE 2-LIKE"/>
    <property type="match status" value="1"/>
</dbReference>